<comment type="similarity">
    <text evidence="1">Belongs to the dynein light chain Tctex-type family.</text>
</comment>
<dbReference type="GO" id="GO:0005737">
    <property type="term" value="C:cytoplasm"/>
    <property type="evidence" value="ECO:0007669"/>
    <property type="project" value="TreeGrafter"/>
</dbReference>
<dbReference type="GO" id="GO:0005868">
    <property type="term" value="C:cytoplasmic dynein complex"/>
    <property type="evidence" value="ECO:0007669"/>
    <property type="project" value="TreeGrafter"/>
</dbReference>
<dbReference type="InterPro" id="IPR005334">
    <property type="entry name" value="Tctex-1-like"/>
</dbReference>
<dbReference type="PANTHER" id="PTHR21255">
    <property type="entry name" value="T-COMPLEX-ASSOCIATED-TESTIS-EXPRESSED 1/ DYNEIN LIGHT CHAIN"/>
    <property type="match status" value="1"/>
</dbReference>
<dbReference type="PANTHER" id="PTHR21255:SF23">
    <property type="entry name" value="DYNEIN LIGHT CHAIN"/>
    <property type="match status" value="1"/>
</dbReference>
<comment type="caution">
    <text evidence="3">The sequence shown here is derived from an EMBL/GenBank/DDBJ whole genome shotgun (WGS) entry which is preliminary data.</text>
</comment>
<dbReference type="Gene3D" id="3.30.1140.40">
    <property type="entry name" value="Tctex-1"/>
    <property type="match status" value="1"/>
</dbReference>
<accession>A0AAD9PAL5</accession>
<dbReference type="CDD" id="cd21451">
    <property type="entry name" value="DLC-like_TCTEX1D"/>
    <property type="match status" value="1"/>
</dbReference>
<evidence type="ECO:0000256" key="2">
    <source>
        <dbReference type="SAM" id="MobiDB-lite"/>
    </source>
</evidence>
<dbReference type="Proteomes" id="UP001209878">
    <property type="component" value="Unassembled WGS sequence"/>
</dbReference>
<keyword evidence="4" id="KW-1185">Reference proteome</keyword>
<dbReference type="AlphaFoldDB" id="A0AAD9PAL5"/>
<evidence type="ECO:0000256" key="1">
    <source>
        <dbReference type="ARBA" id="ARBA00005361"/>
    </source>
</evidence>
<dbReference type="GO" id="GO:0007018">
    <property type="term" value="P:microtubule-based movement"/>
    <property type="evidence" value="ECO:0007669"/>
    <property type="project" value="TreeGrafter"/>
</dbReference>
<dbReference type="GO" id="GO:0045505">
    <property type="term" value="F:dynein intermediate chain binding"/>
    <property type="evidence" value="ECO:0007669"/>
    <property type="project" value="TreeGrafter"/>
</dbReference>
<dbReference type="Pfam" id="PF03645">
    <property type="entry name" value="Tctex-1"/>
    <property type="match status" value="1"/>
</dbReference>
<proteinExistence type="inferred from homology"/>
<feature type="region of interest" description="Disordered" evidence="2">
    <location>
        <begin position="1"/>
        <end position="41"/>
    </location>
</feature>
<sequence length="147" mass="16130">MATSTRMFVGREAPTRGVTTTARGPHGKEPPPPPSDVPDTSDFSFALVERIAEQVLVENLRDVRYDPARCKQVSQELASTIMDRLKDVSGRRYKLVAVVSVGSLEERPGVQFGSRCLWNAATDSFSSVKFTNGSLFAVALVYGFRFA</sequence>
<protein>
    <submittedName>
        <fullName evidence="3">Uncharacterized protein</fullName>
    </submittedName>
</protein>
<name>A0AAD9PAL5_RIDPI</name>
<evidence type="ECO:0000313" key="4">
    <source>
        <dbReference type="Proteomes" id="UP001209878"/>
    </source>
</evidence>
<reference evidence="3" key="1">
    <citation type="journal article" date="2023" name="Mol. Biol. Evol.">
        <title>Third-Generation Sequencing Reveals the Adaptive Role of the Epigenome in Three Deep-Sea Polychaetes.</title>
        <authorList>
            <person name="Perez M."/>
            <person name="Aroh O."/>
            <person name="Sun Y."/>
            <person name="Lan Y."/>
            <person name="Juniper S.K."/>
            <person name="Young C.R."/>
            <person name="Angers B."/>
            <person name="Qian P.Y."/>
        </authorList>
    </citation>
    <scope>NUCLEOTIDE SEQUENCE</scope>
    <source>
        <strain evidence="3">R07B-5</strain>
    </source>
</reference>
<dbReference type="EMBL" id="JAODUO010000062">
    <property type="protein sequence ID" value="KAK2191016.1"/>
    <property type="molecule type" value="Genomic_DNA"/>
</dbReference>
<evidence type="ECO:0000313" key="3">
    <source>
        <dbReference type="EMBL" id="KAK2191016.1"/>
    </source>
</evidence>
<dbReference type="InterPro" id="IPR038586">
    <property type="entry name" value="Tctex-1-like_sf"/>
</dbReference>
<gene>
    <name evidence="3" type="ORF">NP493_62g00013</name>
</gene>
<organism evidence="3 4">
    <name type="scientific">Ridgeia piscesae</name>
    <name type="common">Tubeworm</name>
    <dbReference type="NCBI Taxonomy" id="27915"/>
    <lineage>
        <taxon>Eukaryota</taxon>
        <taxon>Metazoa</taxon>
        <taxon>Spiralia</taxon>
        <taxon>Lophotrochozoa</taxon>
        <taxon>Annelida</taxon>
        <taxon>Polychaeta</taxon>
        <taxon>Sedentaria</taxon>
        <taxon>Canalipalpata</taxon>
        <taxon>Sabellida</taxon>
        <taxon>Siboglinidae</taxon>
        <taxon>Ridgeia</taxon>
    </lineage>
</organism>